<evidence type="ECO:0000256" key="2">
    <source>
        <dbReference type="ARBA" id="ARBA00023315"/>
    </source>
</evidence>
<evidence type="ECO:0000259" key="3">
    <source>
        <dbReference type="PROSITE" id="PS51186"/>
    </source>
</evidence>
<proteinExistence type="predicted"/>
<reference evidence="4" key="1">
    <citation type="submission" date="2019-11" db="EMBL/GenBank/DDBJ databases">
        <authorList>
            <person name="Feng L."/>
        </authorList>
    </citation>
    <scope>NUCLEOTIDE SEQUENCE</scope>
    <source>
        <strain evidence="4">CsymbiosumLFYP84</strain>
    </source>
</reference>
<dbReference type="Gene3D" id="3.40.630.30">
    <property type="match status" value="2"/>
</dbReference>
<feature type="domain" description="N-acetyltransferase" evidence="3">
    <location>
        <begin position="2"/>
        <end position="148"/>
    </location>
</feature>
<dbReference type="InterPro" id="IPR000182">
    <property type="entry name" value="GNAT_dom"/>
</dbReference>
<protein>
    <submittedName>
        <fullName evidence="4">Putative N-acetyltransferase YjaB</fullName>
        <ecNumber evidence="4">2.3.1.-</ecNumber>
    </submittedName>
</protein>
<accession>A0A6N2YYG2</accession>
<sequence>MLEYKNASEEFAPQITKLVQETIALVYPKYYPKEVVDFFAGLHCEDAVRKDIRNGNIRMLLVEGCLAGTGSREGDHITRVYVSPSFQGKGYGTYIIKKLEEEIFSDYGRIYLDASLPACHLYETLGYKTSHHDKWEVENGVILVYEVMEKIRPEDIGQERPKKVLEEQSDSGKTEIFAADVRDEALINRLTQVWRKSVKATHLFLSDEEVEQIAVYVPAAFMGIGGSKLEMLFILPEQRGKGLGSRMLRYGIRRYGIDEVCVNEQNPQAIGFYEHEGFRVYKRTETDEQGNPYPLLYMKLAQQTGNREI</sequence>
<keyword evidence="1 4" id="KW-0808">Transferase</keyword>
<evidence type="ECO:0000313" key="4">
    <source>
        <dbReference type="EMBL" id="VYT70808.1"/>
    </source>
</evidence>
<dbReference type="PANTHER" id="PTHR43800">
    <property type="entry name" value="PEPTIDYL-LYSINE N-ACETYLTRANSFERASE YJAB"/>
    <property type="match status" value="1"/>
</dbReference>
<dbReference type="GO" id="GO:0016747">
    <property type="term" value="F:acyltransferase activity, transferring groups other than amino-acyl groups"/>
    <property type="evidence" value="ECO:0007669"/>
    <property type="project" value="InterPro"/>
</dbReference>
<organism evidence="4">
    <name type="scientific">Clostridium symbiosum</name>
    <name type="common">Bacteroides symbiosus</name>
    <dbReference type="NCBI Taxonomy" id="1512"/>
    <lineage>
        <taxon>Bacteria</taxon>
        <taxon>Bacillati</taxon>
        <taxon>Bacillota</taxon>
        <taxon>Clostridia</taxon>
        <taxon>Lachnospirales</taxon>
        <taxon>Lachnospiraceae</taxon>
        <taxon>Otoolea</taxon>
    </lineage>
</organism>
<keyword evidence="2 4" id="KW-0012">Acyltransferase</keyword>
<dbReference type="Pfam" id="PF13673">
    <property type="entry name" value="Acetyltransf_10"/>
    <property type="match status" value="1"/>
</dbReference>
<dbReference type="PANTHER" id="PTHR43800:SF1">
    <property type="entry name" value="PEPTIDYL-LYSINE N-ACETYLTRANSFERASE YJAB"/>
    <property type="match status" value="1"/>
</dbReference>
<dbReference type="EMBL" id="CACRUA010000004">
    <property type="protein sequence ID" value="VYT70808.1"/>
    <property type="molecule type" value="Genomic_DNA"/>
</dbReference>
<dbReference type="RefSeq" id="WP_156684276.1">
    <property type="nucleotide sequence ID" value="NZ_CACRUA010000004.1"/>
</dbReference>
<dbReference type="Pfam" id="PF13508">
    <property type="entry name" value="Acetyltransf_7"/>
    <property type="match status" value="1"/>
</dbReference>
<dbReference type="AlphaFoldDB" id="A0A6N2YYG2"/>
<feature type="domain" description="N-acetyltransferase" evidence="3">
    <location>
        <begin position="174"/>
        <end position="303"/>
    </location>
</feature>
<dbReference type="EC" id="2.3.1.-" evidence="4"/>
<evidence type="ECO:0000256" key="1">
    <source>
        <dbReference type="ARBA" id="ARBA00022679"/>
    </source>
</evidence>
<name>A0A6N2YYG2_CLOSY</name>
<gene>
    <name evidence="4" type="primary">yjaB</name>
    <name evidence="4" type="ORF">CSLFYP84_00381</name>
</gene>
<dbReference type="CDD" id="cd04301">
    <property type="entry name" value="NAT_SF"/>
    <property type="match status" value="2"/>
</dbReference>
<dbReference type="SUPFAM" id="SSF55729">
    <property type="entry name" value="Acyl-CoA N-acyltransferases (Nat)"/>
    <property type="match status" value="2"/>
</dbReference>
<dbReference type="PROSITE" id="PS51186">
    <property type="entry name" value="GNAT"/>
    <property type="match status" value="2"/>
</dbReference>
<dbReference type="InterPro" id="IPR016181">
    <property type="entry name" value="Acyl_CoA_acyltransferase"/>
</dbReference>